<reference evidence="3" key="1">
    <citation type="submission" date="2016-08" db="EMBL/GenBank/DDBJ databases">
        <title>Complete genome sequence of the organohalide-respiring Epsilonproteobacterium Sulfurospirillum halorespirans.</title>
        <authorList>
            <person name="Goris T."/>
            <person name="Zimmermann J."/>
            <person name="Schenz B."/>
            <person name="Lemos M."/>
            <person name="Hackermueller J."/>
            <person name="Diekert G."/>
        </authorList>
    </citation>
    <scope>NUCLEOTIDE SEQUENCE [LARGE SCALE GENOMIC DNA]</scope>
    <source>
        <strain>DSM 13726</strain>
        <strain evidence="3">PCE-M2</strain>
    </source>
</reference>
<evidence type="ECO:0000256" key="1">
    <source>
        <dbReference type="SAM" id="SignalP"/>
    </source>
</evidence>
<dbReference type="Gene3D" id="2.40.160.10">
    <property type="entry name" value="Porin"/>
    <property type="match status" value="1"/>
</dbReference>
<dbReference type="STRING" id="1193502.SHALO_1003"/>
<dbReference type="RefSeq" id="WP_069477630.1">
    <property type="nucleotide sequence ID" value="NZ_CP017111.1"/>
</dbReference>
<sequence>MKKLTLLLIFLSSLFAADSLMDALLDGNLTHKINANSNEASDEESPFSSTKTQKILFHYKTAPVEGVRLEVATQSFATETRQSSTDNTIYYTEALYDGRADDIGYKLRANYYADTYRQSVEQSSIETTNAFGVKAQVNYENFGSYVAYSKVLEGSHSANGDLDGKDHLLPTSSVLSSNNYTPNTEAYAVDLNYSPRKDITLGSRYVVASEVQTNLSYTGVYSNFQLNEISKGFNLGVAFDKTGQDKQNDQFSINFKSKF</sequence>
<dbReference type="PATRIC" id="fig|1193502.14.peg.1012"/>
<name>A0A1D7TIT3_9BACT</name>
<organism evidence="2 3">
    <name type="scientific">Sulfurospirillum halorespirans DSM 13726</name>
    <dbReference type="NCBI Taxonomy" id="1193502"/>
    <lineage>
        <taxon>Bacteria</taxon>
        <taxon>Pseudomonadati</taxon>
        <taxon>Campylobacterota</taxon>
        <taxon>Epsilonproteobacteria</taxon>
        <taxon>Campylobacterales</taxon>
        <taxon>Sulfurospirillaceae</taxon>
        <taxon>Sulfurospirillum</taxon>
    </lineage>
</organism>
<feature type="signal peptide" evidence="1">
    <location>
        <begin position="1"/>
        <end position="16"/>
    </location>
</feature>
<keyword evidence="1" id="KW-0732">Signal</keyword>
<dbReference type="AlphaFoldDB" id="A0A1D7TIT3"/>
<evidence type="ECO:0000313" key="2">
    <source>
        <dbReference type="EMBL" id="AOO64784.1"/>
    </source>
</evidence>
<dbReference type="Proteomes" id="UP000094609">
    <property type="component" value="Chromosome"/>
</dbReference>
<evidence type="ECO:0000313" key="3">
    <source>
        <dbReference type="Proteomes" id="UP000094609"/>
    </source>
</evidence>
<accession>A0A1D7TIT3</accession>
<dbReference type="EMBL" id="CP017111">
    <property type="protein sequence ID" value="AOO64784.1"/>
    <property type="molecule type" value="Genomic_DNA"/>
</dbReference>
<dbReference type="KEGG" id="shal:SHALO_1003"/>
<keyword evidence="3" id="KW-1185">Reference proteome</keyword>
<feature type="chain" id="PRO_5009099416" evidence="1">
    <location>
        <begin position="17"/>
        <end position="259"/>
    </location>
</feature>
<dbReference type="InterPro" id="IPR023614">
    <property type="entry name" value="Porin_dom_sf"/>
</dbReference>
<gene>
    <name evidence="2" type="ORF">SHALO_1003</name>
</gene>
<proteinExistence type="predicted"/>
<protein>
    <submittedName>
        <fullName evidence="2">Uncharacterized protein</fullName>
    </submittedName>
</protein>